<keyword evidence="2" id="KW-0811">Translocation</keyword>
<feature type="domain" description="VIT" evidence="5">
    <location>
        <begin position="11"/>
        <end position="144"/>
    </location>
</feature>
<dbReference type="Proteomes" id="UP001147747">
    <property type="component" value="Unassembled WGS sequence"/>
</dbReference>
<dbReference type="GO" id="GO:0005643">
    <property type="term" value="C:nuclear pore"/>
    <property type="evidence" value="ECO:0007669"/>
    <property type="project" value="UniProtKB-SubCell"/>
</dbReference>
<dbReference type="PROSITE" id="PS51468">
    <property type="entry name" value="VIT"/>
    <property type="match status" value="1"/>
</dbReference>
<feature type="compositionally biased region" description="Polar residues" evidence="3">
    <location>
        <begin position="778"/>
        <end position="787"/>
    </location>
</feature>
<feature type="compositionally biased region" description="Polar residues" evidence="3">
    <location>
        <begin position="881"/>
        <end position="914"/>
    </location>
</feature>
<accession>A0A9W9SNE8</accession>
<keyword evidence="2" id="KW-0539">Nucleus</keyword>
<reference evidence="6" key="1">
    <citation type="submission" date="2022-12" db="EMBL/GenBank/DDBJ databases">
        <authorList>
            <person name="Petersen C."/>
        </authorList>
    </citation>
    <scope>NUCLEOTIDE SEQUENCE</scope>
    <source>
        <strain evidence="6">IBT 29677</strain>
    </source>
</reference>
<dbReference type="Pfam" id="PF13768">
    <property type="entry name" value="VWA_3"/>
    <property type="match status" value="1"/>
</dbReference>
<dbReference type="PANTHER" id="PTHR45737">
    <property type="entry name" value="VON WILLEBRAND FACTOR A DOMAIN-CONTAINING PROTEIN 5A"/>
    <property type="match status" value="1"/>
</dbReference>
<dbReference type="Pfam" id="PF13634">
    <property type="entry name" value="Nucleoporin_FG"/>
    <property type="match status" value="1"/>
</dbReference>
<dbReference type="InterPro" id="IPR025574">
    <property type="entry name" value="Nucleoporin_FG_rpt"/>
</dbReference>
<dbReference type="Gene3D" id="3.40.50.410">
    <property type="entry name" value="von Willebrand factor, type A domain"/>
    <property type="match status" value="1"/>
</dbReference>
<dbReference type="OrthoDB" id="1729737at2759"/>
<organism evidence="6 7">
    <name type="scientific">Penicillium cosmopolitanum</name>
    <dbReference type="NCBI Taxonomy" id="1131564"/>
    <lineage>
        <taxon>Eukaryota</taxon>
        <taxon>Fungi</taxon>
        <taxon>Dikarya</taxon>
        <taxon>Ascomycota</taxon>
        <taxon>Pezizomycotina</taxon>
        <taxon>Eurotiomycetes</taxon>
        <taxon>Eurotiomycetidae</taxon>
        <taxon>Eurotiales</taxon>
        <taxon>Aspergillaceae</taxon>
        <taxon>Penicillium</taxon>
    </lineage>
</organism>
<name>A0A9W9SNE8_9EURO</name>
<dbReference type="GeneID" id="81376309"/>
<keyword evidence="2" id="KW-0906">Nuclear pore complex</keyword>
<feature type="domain" description="VWFA" evidence="4">
    <location>
        <begin position="247"/>
        <end position="429"/>
    </location>
</feature>
<dbReference type="AlphaFoldDB" id="A0A9W9SNE8"/>
<keyword evidence="2" id="KW-0813">Transport</keyword>
<sequence>MTSRTKDLTNFSGCCFHQGNGWHYLPQISLKAHATILSSTSRTTLTQTFTNSTDLPLEKVSYKFPLYDGVSVVGFKCRVGTRYLHSKVDTKEQAIIDFNDAVTNNQTAALMVHSSSENDVFVTTLGNWGLVKTSGIDITVDVQMEKTSIIRELQSPSHSVKVSLGCTSTTRSGSSSGSTYDPSQASASIRLAKENELLLERDFVLVVKADGLDNPTALLETHSSIPDQRALMVTLVPKFNLPPIKPEVIFVIDRSGSMREKIPTLRSALQIFLKSLPVGICFNICSFGNNHQFLWPQSKVYDKSSLDEALAYVETINADMGGTNLTSAVKATVASRLNDKELEVLILTDGQIHNQQDLFDFIRETVTSTKSDQSQSARFFSLGIGNQVSHSLIEGIARSGNGISQSVLEYEELDRKVVRMLKGALTPHIGDFKLQVDYHQPEQEFEVVDAVDSSTDTITESGDGDRNEELVESLEKKMARISISLFDESFQESDAELGTPRDKDNESNSNTLPELSPPDVLQAPYQIPPFHPLVRSYAYLLLDPKSSDRVPKSLTLSATSNGRPLQLFIPIKDTVQGETIHQLASRKAMIELEEQHSWLEHSKDVDGNPFSRFHADTKSQLAKLECQLLGLKYQVTGKHCSFVALEEESTDKEKEQKKDQGQDQEQERVSKISDKKSPVKASTFNIVQTRPIVRGSRSLFGGPPQCAAMGPKRATGSVLFGSSSRSTPSSMGSFGPPQIFGAASSPGQQPPSGFGSTQSASALFGGGQQHPSAGSLFGGQQAQSSSPAFGHPSIPQERGTFASGFGASNHQQTQPAAGALFGGAAPTPNQPALFGRAPNSQSTPATGGLFGAAPSTSSSSLFGRAPYRQSTPATGGPFGNAPSQGQASLFGSAPSNAQSSSAFGAGISQTNTAPNPGPFFGRPSNPTNPAPTSSEKTNKSKVHSLIALQNFQGNWLLSQELCNLLGCEEDTVRQRFVDLLGSSSSPSATTESSLEVLATLMAMGYLKHQHAEEKSVWELVFGKAETWLEGVLPGLGEAGHKIQARREEIMSLDLFK</sequence>
<dbReference type="InterPro" id="IPR036465">
    <property type="entry name" value="vWFA_dom_sf"/>
</dbReference>
<feature type="compositionally biased region" description="Low complexity" evidence="3">
    <location>
        <begin position="721"/>
        <end position="735"/>
    </location>
</feature>
<dbReference type="SUPFAM" id="SSF53300">
    <property type="entry name" value="vWA-like"/>
    <property type="match status" value="1"/>
</dbReference>
<feature type="compositionally biased region" description="Basic and acidic residues" evidence="3">
    <location>
        <begin position="651"/>
        <end position="677"/>
    </location>
</feature>
<dbReference type="InterPro" id="IPR013694">
    <property type="entry name" value="VIT"/>
</dbReference>
<dbReference type="RefSeq" id="XP_056483359.1">
    <property type="nucleotide sequence ID" value="XM_056637329.1"/>
</dbReference>
<dbReference type="Pfam" id="PF08487">
    <property type="entry name" value="VIT"/>
    <property type="match status" value="1"/>
</dbReference>
<feature type="compositionally biased region" description="Polar residues" evidence="3">
    <location>
        <begin position="745"/>
        <end position="761"/>
    </location>
</feature>
<dbReference type="EMBL" id="JAPZBU010000011">
    <property type="protein sequence ID" value="KAJ5379573.1"/>
    <property type="molecule type" value="Genomic_DNA"/>
</dbReference>
<feature type="region of interest" description="Disordered" evidence="3">
    <location>
        <begin position="165"/>
        <end position="184"/>
    </location>
</feature>
<dbReference type="PROSITE" id="PS50234">
    <property type="entry name" value="VWFA"/>
    <property type="match status" value="1"/>
</dbReference>
<proteinExistence type="predicted"/>
<feature type="compositionally biased region" description="Low complexity" evidence="3">
    <location>
        <begin position="165"/>
        <end position="179"/>
    </location>
</feature>
<reference evidence="6" key="2">
    <citation type="journal article" date="2023" name="IMA Fungus">
        <title>Comparative genomic study of the Penicillium genus elucidates a diverse pangenome and 15 lateral gene transfer events.</title>
        <authorList>
            <person name="Petersen C."/>
            <person name="Sorensen T."/>
            <person name="Nielsen M.R."/>
            <person name="Sondergaard T.E."/>
            <person name="Sorensen J.L."/>
            <person name="Fitzpatrick D.A."/>
            <person name="Frisvad J.C."/>
            <person name="Nielsen K.L."/>
        </authorList>
    </citation>
    <scope>NUCLEOTIDE SEQUENCE</scope>
    <source>
        <strain evidence="6">IBT 29677</strain>
    </source>
</reference>
<evidence type="ECO:0000259" key="4">
    <source>
        <dbReference type="PROSITE" id="PS50234"/>
    </source>
</evidence>
<feature type="region of interest" description="Disordered" evidence="3">
    <location>
        <begin position="492"/>
        <end position="517"/>
    </location>
</feature>
<evidence type="ECO:0000259" key="5">
    <source>
        <dbReference type="PROSITE" id="PS51468"/>
    </source>
</evidence>
<comment type="caution">
    <text evidence="6">The sequence shown here is derived from an EMBL/GenBank/DDBJ whole genome shotgun (WGS) entry which is preliminary data.</text>
</comment>
<evidence type="ECO:0000256" key="1">
    <source>
        <dbReference type="ARBA" id="ARBA00004567"/>
    </source>
</evidence>
<dbReference type="InterPro" id="IPR002035">
    <property type="entry name" value="VWF_A"/>
</dbReference>
<protein>
    <recommendedName>
        <fullName evidence="8">VWFA domain-containing protein</fullName>
    </recommendedName>
</protein>
<evidence type="ECO:0000313" key="7">
    <source>
        <dbReference type="Proteomes" id="UP001147747"/>
    </source>
</evidence>
<dbReference type="PANTHER" id="PTHR45737:SF6">
    <property type="entry name" value="VON WILLEBRAND FACTOR A DOMAIN-CONTAINING PROTEIN 5A"/>
    <property type="match status" value="1"/>
</dbReference>
<evidence type="ECO:0008006" key="8">
    <source>
        <dbReference type="Google" id="ProtNLM"/>
    </source>
</evidence>
<feature type="compositionally biased region" description="Polar residues" evidence="3">
    <location>
        <begin position="806"/>
        <end position="815"/>
    </location>
</feature>
<gene>
    <name evidence="6" type="ORF">N7509_012692</name>
</gene>
<feature type="region of interest" description="Disordered" evidence="3">
    <location>
        <begin position="647"/>
        <end position="683"/>
    </location>
</feature>
<keyword evidence="2" id="KW-0653">Protein transport</keyword>
<comment type="subcellular location">
    <subcellularLocation>
        <location evidence="1">Nucleus</location>
        <location evidence="1">Nuclear pore complex</location>
    </subcellularLocation>
</comment>
<evidence type="ECO:0000256" key="2">
    <source>
        <dbReference type="ARBA" id="ARBA00023132"/>
    </source>
</evidence>
<keyword evidence="2" id="KW-0509">mRNA transport</keyword>
<feature type="compositionally biased region" description="Low complexity" evidence="3">
    <location>
        <begin position="923"/>
        <end position="934"/>
    </location>
</feature>
<feature type="region of interest" description="Disordered" evidence="3">
    <location>
        <begin position="717"/>
        <end position="939"/>
    </location>
</feature>
<evidence type="ECO:0000313" key="6">
    <source>
        <dbReference type="EMBL" id="KAJ5379573.1"/>
    </source>
</evidence>
<feature type="compositionally biased region" description="Low complexity" evidence="3">
    <location>
        <begin position="816"/>
        <end position="825"/>
    </location>
</feature>
<evidence type="ECO:0000256" key="3">
    <source>
        <dbReference type="SAM" id="MobiDB-lite"/>
    </source>
</evidence>
<keyword evidence="7" id="KW-1185">Reference proteome</keyword>
<dbReference type="SMART" id="SM00327">
    <property type="entry name" value="VWA"/>
    <property type="match status" value="1"/>
</dbReference>